<sequence>MLQIPLHATCRRCGERPETAFHILQECEVINLSRQERHNFVSRQIARLAKEEVPGATVTEENVFTTKEGVRLKPDLVLQVGE</sequence>
<protein>
    <recommendedName>
        <fullName evidence="3">Reverse transcriptase</fullName>
    </recommendedName>
</protein>
<dbReference type="EMBL" id="JABSTR010000008">
    <property type="protein sequence ID" value="KAH9378324.1"/>
    <property type="molecule type" value="Genomic_DNA"/>
</dbReference>
<dbReference type="VEuPathDB" id="VectorBase:HLOH_042697"/>
<name>A0A9J6GVS9_HAELO</name>
<evidence type="ECO:0000313" key="1">
    <source>
        <dbReference type="EMBL" id="KAH9378324.1"/>
    </source>
</evidence>
<dbReference type="AlphaFoldDB" id="A0A9J6GVS9"/>
<reference evidence="1 2" key="1">
    <citation type="journal article" date="2020" name="Cell">
        <title>Large-Scale Comparative Analyses of Tick Genomes Elucidate Their Genetic Diversity and Vector Capacities.</title>
        <authorList>
            <consortium name="Tick Genome and Microbiome Consortium (TIGMIC)"/>
            <person name="Jia N."/>
            <person name="Wang J."/>
            <person name="Shi W."/>
            <person name="Du L."/>
            <person name="Sun Y."/>
            <person name="Zhan W."/>
            <person name="Jiang J.F."/>
            <person name="Wang Q."/>
            <person name="Zhang B."/>
            <person name="Ji P."/>
            <person name="Bell-Sakyi L."/>
            <person name="Cui X.M."/>
            <person name="Yuan T.T."/>
            <person name="Jiang B.G."/>
            <person name="Yang W.F."/>
            <person name="Lam T.T."/>
            <person name="Chang Q.C."/>
            <person name="Ding S.J."/>
            <person name="Wang X.J."/>
            <person name="Zhu J.G."/>
            <person name="Ruan X.D."/>
            <person name="Zhao L."/>
            <person name="Wei J.T."/>
            <person name="Ye R.Z."/>
            <person name="Que T.C."/>
            <person name="Du C.H."/>
            <person name="Zhou Y.H."/>
            <person name="Cheng J.X."/>
            <person name="Dai P.F."/>
            <person name="Guo W.B."/>
            <person name="Han X.H."/>
            <person name="Huang E.J."/>
            <person name="Li L.F."/>
            <person name="Wei W."/>
            <person name="Gao Y.C."/>
            <person name="Liu J.Z."/>
            <person name="Shao H.Z."/>
            <person name="Wang X."/>
            <person name="Wang C.C."/>
            <person name="Yang T.C."/>
            <person name="Huo Q.B."/>
            <person name="Li W."/>
            <person name="Chen H.Y."/>
            <person name="Chen S.E."/>
            <person name="Zhou L.G."/>
            <person name="Ni X.B."/>
            <person name="Tian J.H."/>
            <person name="Sheng Y."/>
            <person name="Liu T."/>
            <person name="Pan Y.S."/>
            <person name="Xia L.Y."/>
            <person name="Li J."/>
            <person name="Zhao F."/>
            <person name="Cao W.C."/>
        </authorList>
    </citation>
    <scope>NUCLEOTIDE SEQUENCE [LARGE SCALE GENOMIC DNA]</scope>
    <source>
        <strain evidence="1">HaeL-2018</strain>
    </source>
</reference>
<dbReference type="Proteomes" id="UP000821853">
    <property type="component" value="Unassembled WGS sequence"/>
</dbReference>
<gene>
    <name evidence="1" type="ORF">HPB48_016157</name>
</gene>
<organism evidence="1 2">
    <name type="scientific">Haemaphysalis longicornis</name>
    <name type="common">Bush tick</name>
    <dbReference type="NCBI Taxonomy" id="44386"/>
    <lineage>
        <taxon>Eukaryota</taxon>
        <taxon>Metazoa</taxon>
        <taxon>Ecdysozoa</taxon>
        <taxon>Arthropoda</taxon>
        <taxon>Chelicerata</taxon>
        <taxon>Arachnida</taxon>
        <taxon>Acari</taxon>
        <taxon>Parasitiformes</taxon>
        <taxon>Ixodida</taxon>
        <taxon>Ixodoidea</taxon>
        <taxon>Ixodidae</taxon>
        <taxon>Haemaphysalinae</taxon>
        <taxon>Haemaphysalis</taxon>
    </lineage>
</organism>
<accession>A0A9J6GVS9</accession>
<comment type="caution">
    <text evidence="1">The sequence shown here is derived from an EMBL/GenBank/DDBJ whole genome shotgun (WGS) entry which is preliminary data.</text>
</comment>
<proteinExistence type="predicted"/>
<evidence type="ECO:0008006" key="3">
    <source>
        <dbReference type="Google" id="ProtNLM"/>
    </source>
</evidence>
<keyword evidence="2" id="KW-1185">Reference proteome</keyword>
<evidence type="ECO:0000313" key="2">
    <source>
        <dbReference type="Proteomes" id="UP000821853"/>
    </source>
</evidence>